<dbReference type="PANTHER" id="PTHR34383">
    <property type="entry name" value="POLYPHOSPHATE:AMP PHOSPHOTRANSFERASE-RELATED"/>
    <property type="match status" value="1"/>
</dbReference>
<dbReference type="Gene3D" id="3.40.50.300">
    <property type="entry name" value="P-loop containing nucleotide triphosphate hydrolases"/>
    <property type="match status" value="1"/>
</dbReference>
<dbReference type="InterPro" id="IPR022488">
    <property type="entry name" value="PPK2-related"/>
</dbReference>
<keyword evidence="5" id="KW-1185">Reference proteome</keyword>
<sequence>MKNSVNKKPRFETKKQYNKTLKKKQLKLLRLQRALYERKVPVILIFEGWDAAGKGGAIKRVTDRLDPRGYNVHPIAAPDDHELRYHYLRRFWKLLPKKGEIGIFDRSWYGRVLVERVEGFATQEEWTRGYDEINHTEHMLVANGHIIMKFFIDISKEEQLLRFEERRADPFKRWKLTDEDWRNRQKWDQYEEAIEEMIDKTDTEFANWHVIDGHDKKTARITVIETLITEFEKRVGKLEQ</sequence>
<dbReference type="RefSeq" id="WP_335959766.1">
    <property type="nucleotide sequence ID" value="NZ_JAXBLX010000007.1"/>
</dbReference>
<protein>
    <submittedName>
        <fullName evidence="4">Polyphosphate kinase 2 family protein</fullName>
    </submittedName>
</protein>
<dbReference type="InterPro" id="IPR027417">
    <property type="entry name" value="P-loop_NTPase"/>
</dbReference>
<feature type="domain" description="Polyphosphate kinase-2-related" evidence="3">
    <location>
        <begin position="14"/>
        <end position="233"/>
    </location>
</feature>
<evidence type="ECO:0000259" key="3">
    <source>
        <dbReference type="Pfam" id="PF03976"/>
    </source>
</evidence>
<dbReference type="Pfam" id="PF03976">
    <property type="entry name" value="PPK2"/>
    <property type="match status" value="1"/>
</dbReference>
<dbReference type="EMBL" id="JBHLUX010000093">
    <property type="protein sequence ID" value="MFC0473396.1"/>
    <property type="molecule type" value="Genomic_DNA"/>
</dbReference>
<dbReference type="GO" id="GO:0016301">
    <property type="term" value="F:kinase activity"/>
    <property type="evidence" value="ECO:0007669"/>
    <property type="project" value="UniProtKB-KW"/>
</dbReference>
<evidence type="ECO:0000313" key="5">
    <source>
        <dbReference type="Proteomes" id="UP001589838"/>
    </source>
</evidence>
<dbReference type="InterPro" id="IPR016898">
    <property type="entry name" value="Polyphosphate_phosphotransfera"/>
</dbReference>
<evidence type="ECO:0000256" key="2">
    <source>
        <dbReference type="ARBA" id="ARBA00022777"/>
    </source>
</evidence>
<keyword evidence="1" id="KW-0808">Transferase</keyword>
<name>A0ABV6KJ87_9BACI</name>
<proteinExistence type="predicted"/>
<evidence type="ECO:0000256" key="1">
    <source>
        <dbReference type="ARBA" id="ARBA00022679"/>
    </source>
</evidence>
<accession>A0ABV6KJ87</accession>
<dbReference type="PANTHER" id="PTHR34383:SF3">
    <property type="entry name" value="POLYPHOSPHATE:AMP PHOSPHOTRANSFERASE"/>
    <property type="match status" value="1"/>
</dbReference>
<dbReference type="SUPFAM" id="SSF52540">
    <property type="entry name" value="P-loop containing nucleoside triphosphate hydrolases"/>
    <property type="match status" value="1"/>
</dbReference>
<reference evidence="4 5" key="1">
    <citation type="submission" date="2024-09" db="EMBL/GenBank/DDBJ databases">
        <authorList>
            <person name="Sun Q."/>
            <person name="Mori K."/>
        </authorList>
    </citation>
    <scope>NUCLEOTIDE SEQUENCE [LARGE SCALE GENOMIC DNA]</scope>
    <source>
        <strain evidence="4 5">NCAIM B.02610</strain>
    </source>
</reference>
<evidence type="ECO:0000313" key="4">
    <source>
        <dbReference type="EMBL" id="MFC0473396.1"/>
    </source>
</evidence>
<comment type="caution">
    <text evidence="4">The sequence shown here is derived from an EMBL/GenBank/DDBJ whole genome shotgun (WGS) entry which is preliminary data.</text>
</comment>
<dbReference type="Proteomes" id="UP001589838">
    <property type="component" value="Unassembled WGS sequence"/>
</dbReference>
<gene>
    <name evidence="4" type="ORF">ACFFHM_23540</name>
</gene>
<dbReference type="PIRSF" id="PIRSF028756">
    <property type="entry name" value="PPK2_prd"/>
    <property type="match status" value="1"/>
</dbReference>
<keyword evidence="2 4" id="KW-0418">Kinase</keyword>
<organism evidence="4 5">
    <name type="scientific">Halalkalibacter kiskunsagensis</name>
    <dbReference type="NCBI Taxonomy" id="1548599"/>
    <lineage>
        <taxon>Bacteria</taxon>
        <taxon>Bacillati</taxon>
        <taxon>Bacillota</taxon>
        <taxon>Bacilli</taxon>
        <taxon>Bacillales</taxon>
        <taxon>Bacillaceae</taxon>
        <taxon>Halalkalibacter</taxon>
    </lineage>
</organism>